<evidence type="ECO:0000313" key="2">
    <source>
        <dbReference type="EMBL" id="MDO6424103.1"/>
    </source>
</evidence>
<name>A0AAW7XBI1_9GAMM</name>
<dbReference type="InterPro" id="IPR004360">
    <property type="entry name" value="Glyas_Fos-R_dOase_dom"/>
</dbReference>
<protein>
    <submittedName>
        <fullName evidence="2">VOC family protein</fullName>
    </submittedName>
</protein>
<proteinExistence type="predicted"/>
<dbReference type="Gene3D" id="3.10.180.10">
    <property type="entry name" value="2,3-Dihydroxybiphenyl 1,2-Dioxygenase, domain 1"/>
    <property type="match status" value="1"/>
</dbReference>
<sequence>MKIEHFAYNVSDPVAIADWYCKYLGFSVARKMDGAPHTHFLKDSSGAVMIEIYCNPSSEVPDYPSMNPLQLHLAFVSENPNEDTERLVAAGAKVVDDLHLKDGSHLMMLKDPWGFAVQLCKRGTPML</sequence>
<dbReference type="SUPFAM" id="SSF54593">
    <property type="entry name" value="Glyoxalase/Bleomycin resistance protein/Dihydroxybiphenyl dioxygenase"/>
    <property type="match status" value="1"/>
</dbReference>
<accession>A0AAW7XBI1</accession>
<feature type="domain" description="VOC" evidence="1">
    <location>
        <begin position="2"/>
        <end position="122"/>
    </location>
</feature>
<evidence type="ECO:0000313" key="3">
    <source>
        <dbReference type="Proteomes" id="UP001169760"/>
    </source>
</evidence>
<organism evidence="2 3">
    <name type="scientific">Saccharophagus degradans</name>
    <dbReference type="NCBI Taxonomy" id="86304"/>
    <lineage>
        <taxon>Bacteria</taxon>
        <taxon>Pseudomonadati</taxon>
        <taxon>Pseudomonadota</taxon>
        <taxon>Gammaproteobacteria</taxon>
        <taxon>Cellvibrionales</taxon>
        <taxon>Cellvibrionaceae</taxon>
        <taxon>Saccharophagus</taxon>
    </lineage>
</organism>
<dbReference type="CDD" id="cd06587">
    <property type="entry name" value="VOC"/>
    <property type="match status" value="1"/>
</dbReference>
<dbReference type="Pfam" id="PF00903">
    <property type="entry name" value="Glyoxalase"/>
    <property type="match status" value="1"/>
</dbReference>
<dbReference type="RefSeq" id="WP_303493559.1">
    <property type="nucleotide sequence ID" value="NZ_JAUOPB010000012.1"/>
</dbReference>
<dbReference type="PROSITE" id="PS51819">
    <property type="entry name" value="VOC"/>
    <property type="match status" value="1"/>
</dbReference>
<dbReference type="InterPro" id="IPR037523">
    <property type="entry name" value="VOC_core"/>
</dbReference>
<evidence type="ECO:0000259" key="1">
    <source>
        <dbReference type="PROSITE" id="PS51819"/>
    </source>
</evidence>
<dbReference type="InterPro" id="IPR029068">
    <property type="entry name" value="Glyas_Bleomycin-R_OHBP_Dase"/>
</dbReference>
<gene>
    <name evidence="2" type="ORF">Q4521_16580</name>
</gene>
<dbReference type="AlphaFoldDB" id="A0AAW7XBI1"/>
<dbReference type="EMBL" id="JAUOPB010000012">
    <property type="protein sequence ID" value="MDO6424103.1"/>
    <property type="molecule type" value="Genomic_DNA"/>
</dbReference>
<comment type="caution">
    <text evidence="2">The sequence shown here is derived from an EMBL/GenBank/DDBJ whole genome shotgun (WGS) entry which is preliminary data.</text>
</comment>
<reference evidence="2" key="1">
    <citation type="submission" date="2023-07" db="EMBL/GenBank/DDBJ databases">
        <title>Genome content predicts the carbon catabolic preferences of heterotrophic bacteria.</title>
        <authorList>
            <person name="Gralka M."/>
        </authorList>
    </citation>
    <scope>NUCLEOTIDE SEQUENCE</scope>
    <source>
        <strain evidence="2">I3M17_2</strain>
    </source>
</reference>
<dbReference type="Proteomes" id="UP001169760">
    <property type="component" value="Unassembled WGS sequence"/>
</dbReference>